<evidence type="ECO:0000259" key="1">
    <source>
        <dbReference type="Pfam" id="PF25031"/>
    </source>
</evidence>
<dbReference type="WBParaSite" id="ACAC_0001353801-mRNA-1">
    <property type="protein sequence ID" value="ACAC_0001353801-mRNA-1"/>
    <property type="gene ID" value="ACAC_0001353801"/>
</dbReference>
<evidence type="ECO:0000313" key="2">
    <source>
        <dbReference type="Proteomes" id="UP000035642"/>
    </source>
</evidence>
<keyword evidence="2" id="KW-1185">Reference proteome</keyword>
<feature type="domain" description="SBSPON-like C-terminal" evidence="1">
    <location>
        <begin position="95"/>
        <end position="168"/>
    </location>
</feature>
<organism evidence="2 3">
    <name type="scientific">Angiostrongylus cantonensis</name>
    <name type="common">Rat lungworm</name>
    <dbReference type="NCBI Taxonomy" id="6313"/>
    <lineage>
        <taxon>Eukaryota</taxon>
        <taxon>Metazoa</taxon>
        <taxon>Ecdysozoa</taxon>
        <taxon>Nematoda</taxon>
        <taxon>Chromadorea</taxon>
        <taxon>Rhabditida</taxon>
        <taxon>Rhabditina</taxon>
        <taxon>Rhabditomorpha</taxon>
        <taxon>Strongyloidea</taxon>
        <taxon>Metastrongylidae</taxon>
        <taxon>Angiostrongylus</taxon>
    </lineage>
</organism>
<name>A0A0K0DP49_ANGCA</name>
<dbReference type="AlphaFoldDB" id="A0A0K0DP49"/>
<dbReference type="Proteomes" id="UP000035642">
    <property type="component" value="Unassembled WGS sequence"/>
</dbReference>
<dbReference type="PANTHER" id="PTHR20920">
    <property type="entry name" value="RPE-SPONDIN"/>
    <property type="match status" value="1"/>
</dbReference>
<dbReference type="InterPro" id="IPR056801">
    <property type="entry name" value="SBSPON_C"/>
</dbReference>
<dbReference type="PANTHER" id="PTHR20920:SF5">
    <property type="entry name" value="SMB DOMAIN-CONTAINING PROTEIN"/>
    <property type="match status" value="1"/>
</dbReference>
<dbReference type="Pfam" id="PF25031">
    <property type="entry name" value="SBSPON_C"/>
    <property type="match status" value="1"/>
</dbReference>
<accession>A0A0K0DP49</accession>
<reference evidence="3" key="2">
    <citation type="submission" date="2017-02" db="UniProtKB">
        <authorList>
            <consortium name="WormBaseParasite"/>
        </authorList>
    </citation>
    <scope>IDENTIFICATION</scope>
</reference>
<evidence type="ECO:0000313" key="3">
    <source>
        <dbReference type="WBParaSite" id="ACAC_0001353801-mRNA-1"/>
    </source>
</evidence>
<dbReference type="InterPro" id="IPR039942">
    <property type="entry name" value="SBSPO"/>
</dbReference>
<dbReference type="STRING" id="6313.A0A0K0DP49"/>
<reference evidence="2" key="1">
    <citation type="submission" date="2012-09" db="EMBL/GenBank/DDBJ databases">
        <authorList>
            <person name="Martin A.A."/>
        </authorList>
    </citation>
    <scope>NUCLEOTIDE SEQUENCE</scope>
</reference>
<sequence>MTLLKECLDCSIFRWSGKHYAQMRGLAIGQRLAPTLAVAFMSKVEAPVIELGPLLYYITTVALLLDYRHNETRSKKSRNNIYWDMPSVYEKLKQATRGNTICAECQPEATLHRNNERNQRCASDLEDGEQGFWKLIGPKSCNGIWTRISRDDNCRCGRNHTELDPFLLV</sequence>
<protein>
    <submittedName>
        <fullName evidence="3">Reverse transcriptase domain-containing protein</fullName>
    </submittedName>
</protein>
<proteinExistence type="predicted"/>